<feature type="domain" description="CCHC-type" evidence="3">
    <location>
        <begin position="243"/>
        <end position="258"/>
    </location>
</feature>
<proteinExistence type="predicted"/>
<dbReference type="Pfam" id="PF00098">
    <property type="entry name" value="zf-CCHC"/>
    <property type="match status" value="1"/>
</dbReference>
<evidence type="ECO:0000313" key="4">
    <source>
        <dbReference type="EMBL" id="KAL0566932.1"/>
    </source>
</evidence>
<dbReference type="EMBL" id="JBAHYK010001729">
    <property type="protein sequence ID" value="KAL0566932.1"/>
    <property type="molecule type" value="Genomic_DNA"/>
</dbReference>
<name>A0ABR3EVI9_9AGAR</name>
<dbReference type="PANTHER" id="PTHR15503">
    <property type="entry name" value="LDOC1 RELATED"/>
    <property type="match status" value="1"/>
</dbReference>
<dbReference type="PANTHER" id="PTHR15503:SF22">
    <property type="entry name" value="TRANSPOSON TY3-I GAG POLYPROTEIN"/>
    <property type="match status" value="1"/>
</dbReference>
<dbReference type="InterPro" id="IPR032567">
    <property type="entry name" value="RTL1-rel"/>
</dbReference>
<keyword evidence="2" id="KW-0479">Metal-binding</keyword>
<evidence type="ECO:0000256" key="2">
    <source>
        <dbReference type="PROSITE-ProRule" id="PRU00047"/>
    </source>
</evidence>
<protein>
    <recommendedName>
        <fullName evidence="3">CCHC-type domain-containing protein</fullName>
    </recommendedName>
</protein>
<dbReference type="SMART" id="SM00343">
    <property type="entry name" value="ZnF_C2HC"/>
    <property type="match status" value="1"/>
</dbReference>
<dbReference type="Proteomes" id="UP001465976">
    <property type="component" value="Unassembled WGS sequence"/>
</dbReference>
<organism evidence="4 5">
    <name type="scientific">Marasmius crinis-equi</name>
    <dbReference type="NCBI Taxonomy" id="585013"/>
    <lineage>
        <taxon>Eukaryota</taxon>
        <taxon>Fungi</taxon>
        <taxon>Dikarya</taxon>
        <taxon>Basidiomycota</taxon>
        <taxon>Agaricomycotina</taxon>
        <taxon>Agaricomycetes</taxon>
        <taxon>Agaricomycetidae</taxon>
        <taxon>Agaricales</taxon>
        <taxon>Marasmiineae</taxon>
        <taxon>Marasmiaceae</taxon>
        <taxon>Marasmius</taxon>
    </lineage>
</organism>
<dbReference type="Pfam" id="PF19259">
    <property type="entry name" value="Ty3_capsid"/>
    <property type="match status" value="1"/>
</dbReference>
<keyword evidence="1" id="KW-0507">mRNA processing</keyword>
<dbReference type="InterPro" id="IPR045358">
    <property type="entry name" value="Ty3_capsid"/>
</dbReference>
<comment type="caution">
    <text evidence="4">The sequence shown here is derived from an EMBL/GenBank/DDBJ whole genome shotgun (WGS) entry which is preliminary data.</text>
</comment>
<sequence length="304" mass="35428">MTDEQSSYDNGAKELRIRTPKIFDGNPNKVEEFLVDCQIYLICNQEIYDTNTKKICFVLSFMEKGVAADCKAMVLKDYREGTYPTYDQFEANLKESFLKDDIEGNAFTEMLQLSQTGKADEYISQFKILAKKAKITEDRMLIVYFARGLHKRIVKQIYNRDTVPTTIKDWYTFAAQYDNNYRRGRAFFNRCKRTFPQKNSEEKKTFSPKSTHVKYIPAKNPDAMDVDQLSTKQQKEYFAKGLCFNCGVQGHLSRECPKKKPKFQKNKPTPKNRAEAWTEIWSLIAALSEEEREDLFGIMKNEGL</sequence>
<reference evidence="4 5" key="1">
    <citation type="submission" date="2024-02" db="EMBL/GenBank/DDBJ databases">
        <title>A draft genome for the cacao thread blight pathogen Marasmius crinis-equi.</title>
        <authorList>
            <person name="Cohen S.P."/>
            <person name="Baruah I.K."/>
            <person name="Amoako-Attah I."/>
            <person name="Bukari Y."/>
            <person name="Meinhardt L.W."/>
            <person name="Bailey B.A."/>
        </authorList>
    </citation>
    <scope>NUCLEOTIDE SEQUENCE [LARGE SCALE GENOMIC DNA]</scope>
    <source>
        <strain evidence="4 5">GH-76</strain>
    </source>
</reference>
<dbReference type="InterPro" id="IPR036875">
    <property type="entry name" value="Znf_CCHC_sf"/>
</dbReference>
<evidence type="ECO:0000313" key="5">
    <source>
        <dbReference type="Proteomes" id="UP001465976"/>
    </source>
</evidence>
<evidence type="ECO:0000259" key="3">
    <source>
        <dbReference type="PROSITE" id="PS50158"/>
    </source>
</evidence>
<keyword evidence="5" id="KW-1185">Reference proteome</keyword>
<dbReference type="PROSITE" id="PS50158">
    <property type="entry name" value="ZF_CCHC"/>
    <property type="match status" value="1"/>
</dbReference>
<dbReference type="Gene3D" id="4.10.60.10">
    <property type="entry name" value="Zinc finger, CCHC-type"/>
    <property type="match status" value="1"/>
</dbReference>
<dbReference type="InterPro" id="IPR001878">
    <property type="entry name" value="Znf_CCHC"/>
</dbReference>
<dbReference type="SUPFAM" id="SSF57756">
    <property type="entry name" value="Retrovirus zinc finger-like domains"/>
    <property type="match status" value="1"/>
</dbReference>
<keyword evidence="2" id="KW-0863">Zinc-finger</keyword>
<accession>A0ABR3EVI9</accession>
<evidence type="ECO:0000256" key="1">
    <source>
        <dbReference type="ARBA" id="ARBA00022664"/>
    </source>
</evidence>
<gene>
    <name evidence="4" type="ORF">V5O48_015062</name>
</gene>
<keyword evidence="2" id="KW-0862">Zinc</keyword>